<sequence length="182" mass="21014">MVSTMVLPRGVDAPLLVRDATTDDAAAVGEVHAEAWRVAHRDLVDGRWLAKLVEDRRTCWPEVMKTRQYARNTLLVAERGHRVVAFVYFGPHPEGMPDAEIYDLYAHPSVWGTGVAWTLMDAAWDQLREARFRRAKAWTMTGANRARHFYESFGFEQTERRREHDFGDGRPVLEVEYLRATR</sequence>
<dbReference type="EMBL" id="SOCP01000026">
    <property type="protein sequence ID" value="TDV38731.1"/>
    <property type="molecule type" value="Genomic_DNA"/>
</dbReference>
<dbReference type="OrthoDB" id="5243635at2"/>
<evidence type="ECO:0000256" key="2">
    <source>
        <dbReference type="ARBA" id="ARBA00023315"/>
    </source>
</evidence>
<evidence type="ECO:0000259" key="3">
    <source>
        <dbReference type="PROSITE" id="PS51186"/>
    </source>
</evidence>
<reference evidence="4 5" key="1">
    <citation type="submission" date="2019-03" db="EMBL/GenBank/DDBJ databases">
        <title>Genomic Encyclopedia of Archaeal and Bacterial Type Strains, Phase II (KMG-II): from individual species to whole genera.</title>
        <authorList>
            <person name="Goeker M."/>
        </authorList>
    </citation>
    <scope>NUCLEOTIDE SEQUENCE [LARGE SCALE GENOMIC DNA]</scope>
    <source>
        <strain evidence="4 5">DSM 45499</strain>
    </source>
</reference>
<keyword evidence="4" id="KW-0687">Ribonucleoprotein</keyword>
<dbReference type="GO" id="GO:0016747">
    <property type="term" value="F:acyltransferase activity, transferring groups other than amino-acyl groups"/>
    <property type="evidence" value="ECO:0007669"/>
    <property type="project" value="InterPro"/>
</dbReference>
<keyword evidence="1" id="KW-0808">Transferase</keyword>
<protein>
    <submittedName>
        <fullName evidence="4">Ribosomal protein S18 acetylase RimI-like enzyme</fullName>
    </submittedName>
</protein>
<evidence type="ECO:0000256" key="1">
    <source>
        <dbReference type="ARBA" id="ARBA00022679"/>
    </source>
</evidence>
<evidence type="ECO:0000313" key="4">
    <source>
        <dbReference type="EMBL" id="TDV38731.1"/>
    </source>
</evidence>
<evidence type="ECO:0000313" key="5">
    <source>
        <dbReference type="Proteomes" id="UP000294927"/>
    </source>
</evidence>
<dbReference type="InterPro" id="IPR000182">
    <property type="entry name" value="GNAT_dom"/>
</dbReference>
<dbReference type="SUPFAM" id="SSF55729">
    <property type="entry name" value="Acyl-CoA N-acyltransferases (Nat)"/>
    <property type="match status" value="1"/>
</dbReference>
<dbReference type="GO" id="GO:0005840">
    <property type="term" value="C:ribosome"/>
    <property type="evidence" value="ECO:0007669"/>
    <property type="project" value="UniProtKB-KW"/>
</dbReference>
<feature type="domain" description="N-acetyltransferase" evidence="3">
    <location>
        <begin position="15"/>
        <end position="179"/>
    </location>
</feature>
<dbReference type="InterPro" id="IPR050832">
    <property type="entry name" value="Bact_Acetyltransf"/>
</dbReference>
<dbReference type="PANTHER" id="PTHR43877">
    <property type="entry name" value="AMINOALKYLPHOSPHONATE N-ACETYLTRANSFERASE-RELATED-RELATED"/>
    <property type="match status" value="1"/>
</dbReference>
<name>A0A4R7UWU7_9PSEU</name>
<keyword evidence="2" id="KW-0012">Acyltransferase</keyword>
<keyword evidence="5" id="KW-1185">Reference proteome</keyword>
<keyword evidence="4" id="KW-0689">Ribosomal protein</keyword>
<dbReference type="Proteomes" id="UP000294927">
    <property type="component" value="Unassembled WGS sequence"/>
</dbReference>
<dbReference type="CDD" id="cd04301">
    <property type="entry name" value="NAT_SF"/>
    <property type="match status" value="1"/>
</dbReference>
<dbReference type="Gene3D" id="3.40.630.30">
    <property type="match status" value="1"/>
</dbReference>
<dbReference type="Pfam" id="PF00583">
    <property type="entry name" value="Acetyltransf_1"/>
    <property type="match status" value="1"/>
</dbReference>
<dbReference type="PROSITE" id="PS51186">
    <property type="entry name" value="GNAT"/>
    <property type="match status" value="1"/>
</dbReference>
<dbReference type="InterPro" id="IPR016181">
    <property type="entry name" value="Acyl_CoA_acyltransferase"/>
</dbReference>
<gene>
    <name evidence="4" type="ORF">CLV71_126120</name>
</gene>
<dbReference type="AlphaFoldDB" id="A0A4R7UWU7"/>
<organism evidence="4 5">
    <name type="scientific">Actinophytocola oryzae</name>
    <dbReference type="NCBI Taxonomy" id="502181"/>
    <lineage>
        <taxon>Bacteria</taxon>
        <taxon>Bacillati</taxon>
        <taxon>Actinomycetota</taxon>
        <taxon>Actinomycetes</taxon>
        <taxon>Pseudonocardiales</taxon>
        <taxon>Pseudonocardiaceae</taxon>
    </lineage>
</organism>
<accession>A0A4R7UWU7</accession>
<proteinExistence type="predicted"/>
<comment type="caution">
    <text evidence="4">The sequence shown here is derived from an EMBL/GenBank/DDBJ whole genome shotgun (WGS) entry which is preliminary data.</text>
</comment>